<evidence type="ECO:0000256" key="1">
    <source>
        <dbReference type="SAM" id="Phobius"/>
    </source>
</evidence>
<feature type="transmembrane region" description="Helical" evidence="1">
    <location>
        <begin position="167"/>
        <end position="184"/>
    </location>
</feature>
<sequence>MLKLNNKKSNRRLDFRIYEQVNLFYHKIDPLRLNAAKPAFDTFLSDYVRNQPSELFSSAVENPAVDSSLPGSQSRENDTLNVNLSRSGIAFTCKEQLKTGDYLMVRLFFLSGMAVVMTCCKVVYCKPSNPYETDQYPYLVGAQFINLTAEDSALLNSIVSKRKKYQIVGYGVLFSFLTALLLMPEDIFGLIVELTDHLTDAILDLWFLASDYLGLGLKRSIPYLFHTTPRVTDIAGFYIQQGIEFVVMLFIVRFGWLAIKRVSQKSAAFLARKKASALYYWGEKSWLDKLKVISLGVAVVSGYVMFGL</sequence>
<evidence type="ECO:0000313" key="3">
    <source>
        <dbReference type="EMBL" id="AEG01456.1"/>
    </source>
</evidence>
<protein>
    <submittedName>
        <fullName evidence="3">Type IV pilus assembly PilZ</fullName>
    </submittedName>
</protein>
<evidence type="ECO:0000313" key="4">
    <source>
        <dbReference type="Proteomes" id="UP000008888"/>
    </source>
</evidence>
<dbReference type="Pfam" id="PF07238">
    <property type="entry name" value="PilZ"/>
    <property type="match status" value="1"/>
</dbReference>
<evidence type="ECO:0000259" key="2">
    <source>
        <dbReference type="Pfam" id="PF07238"/>
    </source>
</evidence>
<feature type="transmembrane region" description="Helical" evidence="1">
    <location>
        <begin position="238"/>
        <end position="259"/>
    </location>
</feature>
<gene>
    <name evidence="3" type="ordered locus">Metme_3078</name>
</gene>
<keyword evidence="1" id="KW-0472">Membrane</keyword>
<reference evidence="3 4" key="1">
    <citation type="journal article" date="2011" name="J. Bacteriol.">
        <title>Complete Genome Sequence of the Aerobic Marine Methanotroph Methylomonas methanica MC09.</title>
        <authorList>
            <person name="Boden R."/>
            <person name="Cunliffe M."/>
            <person name="Scanlan J."/>
            <person name="Moussard H."/>
            <person name="Kits K.D."/>
            <person name="Klotz M.G."/>
            <person name="Jetten M.S."/>
            <person name="Vuilleumier S."/>
            <person name="Han J."/>
            <person name="Peters L."/>
            <person name="Mikhailova N."/>
            <person name="Teshima H."/>
            <person name="Tapia R."/>
            <person name="Kyrpides N."/>
            <person name="Ivanova N."/>
            <person name="Pagani I."/>
            <person name="Cheng J.F."/>
            <person name="Goodwin L."/>
            <person name="Han C."/>
            <person name="Hauser L."/>
            <person name="Land M.L."/>
            <person name="Lapidus A."/>
            <person name="Lucas S."/>
            <person name="Pitluck S."/>
            <person name="Woyke T."/>
            <person name="Stein L."/>
            <person name="Murrell J.C."/>
        </authorList>
    </citation>
    <scope>NUCLEOTIDE SEQUENCE [LARGE SCALE GENOMIC DNA]</scope>
    <source>
        <strain evidence="3 4">MC09</strain>
    </source>
</reference>
<dbReference type="Gene3D" id="2.40.10.220">
    <property type="entry name" value="predicted glycosyltransferase like domains"/>
    <property type="match status" value="1"/>
</dbReference>
<keyword evidence="1" id="KW-0812">Transmembrane</keyword>
<dbReference type="GO" id="GO:0035438">
    <property type="term" value="F:cyclic-di-GMP binding"/>
    <property type="evidence" value="ECO:0007669"/>
    <property type="project" value="InterPro"/>
</dbReference>
<reference key="2">
    <citation type="submission" date="2011-05" db="EMBL/GenBank/DDBJ databases">
        <title>Complete genome sequence of the aerobic marine methanotroph Methylomonas methanica MC09.</title>
        <authorList>
            <person name="Boden R."/>
            <person name="Cunliffe M."/>
            <person name="Scanlan J."/>
            <person name="Moussard H."/>
            <person name="Kits K.D."/>
            <person name="Klotz M."/>
            <person name="Jetten M."/>
            <person name="Vuilleumier S."/>
            <person name="Han J."/>
            <person name="Peters L."/>
            <person name="Mikhailova N."/>
            <person name="Teshima H."/>
            <person name="Tapia R."/>
            <person name="Kyrpides N."/>
            <person name="Ivanova N."/>
            <person name="Pagani I."/>
            <person name="Cheng J.-F."/>
            <person name="Goodwin L."/>
            <person name="Han C."/>
            <person name="Hauser L."/>
            <person name="Land M."/>
            <person name="Lapidus A."/>
            <person name="Lucas S."/>
            <person name="Pitluck S."/>
            <person name="Woyke T."/>
            <person name="Stein L.Y."/>
            <person name="Murrell C."/>
        </authorList>
    </citation>
    <scope>NUCLEOTIDE SEQUENCE</scope>
    <source>
        <strain>MC09</strain>
    </source>
</reference>
<dbReference type="KEGG" id="mmt:Metme_3078"/>
<dbReference type="AlphaFoldDB" id="G0A2V3"/>
<dbReference type="RefSeq" id="WP_013819683.1">
    <property type="nucleotide sequence ID" value="NC_015572.1"/>
</dbReference>
<keyword evidence="4" id="KW-1185">Reference proteome</keyword>
<accession>G0A2V3</accession>
<name>G0A2V3_METMM</name>
<dbReference type="InterPro" id="IPR009875">
    <property type="entry name" value="PilZ_domain"/>
</dbReference>
<feature type="domain" description="PilZ" evidence="2">
    <location>
        <begin position="77"/>
        <end position="159"/>
    </location>
</feature>
<dbReference type="eggNOG" id="ENOG50330RV">
    <property type="taxonomic scope" value="Bacteria"/>
</dbReference>
<reference evidence="4" key="3">
    <citation type="submission" date="2011-05" db="EMBL/GenBank/DDBJ databases">
        <title>Complete sequence of Methylomonas methanica MC09.</title>
        <authorList>
            <consortium name="US DOE Joint Genome Institute"/>
            <person name="Lucas S."/>
            <person name="Han J."/>
            <person name="Lapidus A."/>
            <person name="Cheng J.-F."/>
            <person name="Goodwin L."/>
            <person name="Pitluck S."/>
            <person name="Peters L."/>
            <person name="Mikhailova N."/>
            <person name="Teshima H."/>
            <person name="Han C."/>
            <person name="Tapia R."/>
            <person name="Land M."/>
            <person name="Hauser L."/>
            <person name="Kyrpides N."/>
            <person name="Ivanova N."/>
            <person name="Pagani I."/>
            <person name="Stein L."/>
            <person name="Woyke T."/>
        </authorList>
    </citation>
    <scope>NUCLEOTIDE SEQUENCE [LARGE SCALE GENOMIC DNA]</scope>
    <source>
        <strain evidence="4">MC09</strain>
    </source>
</reference>
<dbReference type="Proteomes" id="UP000008888">
    <property type="component" value="Chromosome"/>
</dbReference>
<dbReference type="EMBL" id="CP002738">
    <property type="protein sequence ID" value="AEG01456.1"/>
    <property type="molecule type" value="Genomic_DNA"/>
</dbReference>
<keyword evidence="1" id="KW-1133">Transmembrane helix</keyword>
<organism evidence="3 4">
    <name type="scientific">Methylomonas methanica (strain DSM 25384 / MC09)</name>
    <dbReference type="NCBI Taxonomy" id="857087"/>
    <lineage>
        <taxon>Bacteria</taxon>
        <taxon>Pseudomonadati</taxon>
        <taxon>Pseudomonadota</taxon>
        <taxon>Gammaproteobacteria</taxon>
        <taxon>Methylococcales</taxon>
        <taxon>Methylococcaceae</taxon>
        <taxon>Methylomonas</taxon>
    </lineage>
</organism>
<dbReference type="OrthoDB" id="5573658at2"/>
<proteinExistence type="predicted"/>
<dbReference type="HOGENOM" id="CLU_902570_0_0_6"/>